<dbReference type="Proteomes" id="UP000774326">
    <property type="component" value="Unassembled WGS sequence"/>
</dbReference>
<reference evidence="1" key="1">
    <citation type="journal article" date="2021" name="Open Biol.">
        <title>Shared evolutionary footprints suggest mitochondrial oxidative damage underlies multiple complex I losses in fungi.</title>
        <authorList>
            <person name="Schikora-Tamarit M.A."/>
            <person name="Marcet-Houben M."/>
            <person name="Nosek J."/>
            <person name="Gabaldon T."/>
        </authorList>
    </citation>
    <scope>NUCLEOTIDE SEQUENCE</scope>
    <source>
        <strain evidence="1">CBS2887</strain>
    </source>
</reference>
<dbReference type="AlphaFoldDB" id="A0A9P8Q2I8"/>
<protein>
    <submittedName>
        <fullName evidence="1">Uncharacterized protein</fullName>
    </submittedName>
</protein>
<reference evidence="1" key="2">
    <citation type="submission" date="2021-01" db="EMBL/GenBank/DDBJ databases">
        <authorList>
            <person name="Schikora-Tamarit M.A."/>
        </authorList>
    </citation>
    <scope>NUCLEOTIDE SEQUENCE</scope>
    <source>
        <strain evidence="1">CBS2887</strain>
    </source>
</reference>
<evidence type="ECO:0000313" key="1">
    <source>
        <dbReference type="EMBL" id="KAH3682732.1"/>
    </source>
</evidence>
<proteinExistence type="predicted"/>
<accession>A0A9P8Q2I8</accession>
<sequence length="233" mass="27147">MTQFGPEYIAKIKSMSALEFSEFIRANIRAHTEKKTVPSSNEDLTAGTVNTFKTLDPKFNNTTLKSLNKERVLTHKDDNAVETLEKLKDKSSTQQTTGKPASNCELKRPEIFQTLKGIKITKFQSGNRNDIETNPWYFMDYDKEKERYSGDYLEFNKYYVKSVDTAFTSVTRPQPFADSTERISGDGLGFPRNEKEIEWDSHIQRYYNIKTKPVGGRRKKLWWKLKNLFKQKL</sequence>
<keyword evidence="2" id="KW-1185">Reference proteome</keyword>
<name>A0A9P8Q2I8_WICPI</name>
<organism evidence="1 2">
    <name type="scientific">Wickerhamomyces pijperi</name>
    <name type="common">Yeast</name>
    <name type="synonym">Pichia pijperi</name>
    <dbReference type="NCBI Taxonomy" id="599730"/>
    <lineage>
        <taxon>Eukaryota</taxon>
        <taxon>Fungi</taxon>
        <taxon>Dikarya</taxon>
        <taxon>Ascomycota</taxon>
        <taxon>Saccharomycotina</taxon>
        <taxon>Saccharomycetes</taxon>
        <taxon>Phaffomycetales</taxon>
        <taxon>Wickerhamomycetaceae</taxon>
        <taxon>Wickerhamomyces</taxon>
    </lineage>
</organism>
<gene>
    <name evidence="1" type="ORF">WICPIJ_006303</name>
</gene>
<dbReference type="EMBL" id="JAEUBG010003444">
    <property type="protein sequence ID" value="KAH3682732.1"/>
    <property type="molecule type" value="Genomic_DNA"/>
</dbReference>
<comment type="caution">
    <text evidence="1">The sequence shown here is derived from an EMBL/GenBank/DDBJ whole genome shotgun (WGS) entry which is preliminary data.</text>
</comment>
<evidence type="ECO:0000313" key="2">
    <source>
        <dbReference type="Proteomes" id="UP000774326"/>
    </source>
</evidence>